<evidence type="ECO:0000313" key="9">
    <source>
        <dbReference type="EMBL" id="PIU41426.1"/>
    </source>
</evidence>
<organism evidence="9 10">
    <name type="scientific">Candidatus Aquitaenariimonas noxiae</name>
    <dbReference type="NCBI Taxonomy" id="1974741"/>
    <lineage>
        <taxon>Bacteria</taxon>
        <taxon>Pseudomonadati</taxon>
        <taxon>Candidatus Omnitrophota</taxon>
        <taxon>Candidatus Aquitaenariimonas</taxon>
    </lineage>
</organism>
<dbReference type="EMBL" id="PEWV01000058">
    <property type="protein sequence ID" value="PIU41426.1"/>
    <property type="molecule type" value="Genomic_DNA"/>
</dbReference>
<evidence type="ECO:0000256" key="2">
    <source>
        <dbReference type="ARBA" id="ARBA00022722"/>
    </source>
</evidence>
<dbReference type="GO" id="GO:0005737">
    <property type="term" value="C:cytoplasm"/>
    <property type="evidence" value="ECO:0007669"/>
    <property type="project" value="UniProtKB-SubCell"/>
</dbReference>
<evidence type="ECO:0000256" key="1">
    <source>
        <dbReference type="ARBA" id="ARBA00022490"/>
    </source>
</evidence>
<dbReference type="AlphaFoldDB" id="A0A2J0L2E5"/>
<accession>A0A2J0L2E5</accession>
<name>A0A2J0L2E5_9BACT</name>
<evidence type="ECO:0000256" key="4">
    <source>
        <dbReference type="ARBA" id="ARBA00022839"/>
    </source>
</evidence>
<comment type="similarity">
    <text evidence="5 6">Belongs to the XseA family.</text>
</comment>
<protein>
    <recommendedName>
        <fullName evidence="5">Exodeoxyribonuclease 7 large subunit</fullName>
        <ecNumber evidence="5">3.1.11.6</ecNumber>
    </recommendedName>
    <alternativeName>
        <fullName evidence="5">Exodeoxyribonuclease VII large subunit</fullName>
        <shortName evidence="5">Exonuclease VII large subunit</shortName>
    </alternativeName>
</protein>
<dbReference type="Proteomes" id="UP000230052">
    <property type="component" value="Unassembled WGS sequence"/>
</dbReference>
<comment type="caution">
    <text evidence="9">The sequence shown here is derived from an EMBL/GenBank/DDBJ whole genome shotgun (WGS) entry which is preliminary data.</text>
</comment>
<comment type="catalytic activity">
    <reaction evidence="5 6">
        <text>Exonucleolytic cleavage in either 5'- to 3'- or 3'- to 5'-direction to yield nucleoside 5'-phosphates.</text>
        <dbReference type="EC" id="3.1.11.6"/>
    </reaction>
</comment>
<comment type="function">
    <text evidence="5">Bidirectionally degrades single-stranded DNA into large acid-insoluble oligonucleotides, which are then degraded further into small acid-soluble oligonucleotides.</text>
</comment>
<proteinExistence type="inferred from homology"/>
<dbReference type="GO" id="GO:0008855">
    <property type="term" value="F:exodeoxyribonuclease VII activity"/>
    <property type="evidence" value="ECO:0007669"/>
    <property type="project" value="UniProtKB-UniRule"/>
</dbReference>
<keyword evidence="4 5" id="KW-0269">Exonuclease</keyword>
<comment type="subunit">
    <text evidence="5">Heterooligomer composed of large and small subunits.</text>
</comment>
<dbReference type="EC" id="3.1.11.6" evidence="5"/>
<dbReference type="GO" id="GO:0006308">
    <property type="term" value="P:DNA catabolic process"/>
    <property type="evidence" value="ECO:0007669"/>
    <property type="project" value="UniProtKB-UniRule"/>
</dbReference>
<keyword evidence="2 5" id="KW-0540">Nuclease</keyword>
<dbReference type="PANTHER" id="PTHR30008:SF0">
    <property type="entry name" value="EXODEOXYRIBONUCLEASE 7 LARGE SUBUNIT"/>
    <property type="match status" value="1"/>
</dbReference>
<gene>
    <name evidence="5" type="primary">xseA</name>
    <name evidence="9" type="ORF">COS99_05495</name>
</gene>
<evidence type="ECO:0000256" key="6">
    <source>
        <dbReference type="RuleBase" id="RU004355"/>
    </source>
</evidence>
<evidence type="ECO:0000313" key="10">
    <source>
        <dbReference type="Proteomes" id="UP000230052"/>
    </source>
</evidence>
<dbReference type="Pfam" id="PF13742">
    <property type="entry name" value="tRNA_anti_2"/>
    <property type="match status" value="1"/>
</dbReference>
<comment type="subcellular location">
    <subcellularLocation>
        <location evidence="5 6">Cytoplasm</location>
    </subcellularLocation>
</comment>
<sequence>MTETKRIYSVSEITRNIRIILEDTFQALWIEGEVSNFTKHTSGHMYFTLKDDASQLSCVIFRSANQNLKFKIEDGMQLICFGRISVYDKRGAYQLYIENVEPKGVGALQLAFQQLKEKLSKEGLFDKEHKAEIPFLPTRIGVVTSPTGAAIKDILNVTERRFSNVEIIINPVKVQGEGAAEEIAEAIKEFNELNDSLFLGRKIDVMIVGRGGGSLEDLWAFNEEAVARAIYDSKIPVISAVGHEIDYTIADLVADLRAPTPSAAAELVIPKKEDLEEQIGVLALRLNTAMSTRLRLLKEIVRKLKNSYVLREPLNLFRQVRQRLDELEKGLKTNLKIFLDTKKEESNVLIGKLEALSPLSVLSRGYSIAMLLPGGEALKSSKGLGQGDMIKTKLKDGVFISKVDKIEE</sequence>
<dbReference type="InterPro" id="IPR003753">
    <property type="entry name" value="Exonuc_VII_L"/>
</dbReference>
<feature type="domain" description="OB-fold nucleic acid binding" evidence="8">
    <location>
        <begin position="8"/>
        <end position="101"/>
    </location>
</feature>
<dbReference type="CDD" id="cd04489">
    <property type="entry name" value="ExoVII_LU_OBF"/>
    <property type="match status" value="1"/>
</dbReference>
<feature type="domain" description="Exonuclease VII large subunit C-terminal" evidence="7">
    <location>
        <begin position="124"/>
        <end position="345"/>
    </location>
</feature>
<dbReference type="HAMAP" id="MF_00378">
    <property type="entry name" value="Exonuc_7_L"/>
    <property type="match status" value="1"/>
</dbReference>
<dbReference type="GO" id="GO:0009318">
    <property type="term" value="C:exodeoxyribonuclease VII complex"/>
    <property type="evidence" value="ECO:0007669"/>
    <property type="project" value="UniProtKB-UniRule"/>
</dbReference>
<dbReference type="PANTHER" id="PTHR30008">
    <property type="entry name" value="EXODEOXYRIBONUCLEASE 7 LARGE SUBUNIT"/>
    <property type="match status" value="1"/>
</dbReference>
<evidence type="ECO:0000259" key="7">
    <source>
        <dbReference type="Pfam" id="PF02601"/>
    </source>
</evidence>
<evidence type="ECO:0000256" key="3">
    <source>
        <dbReference type="ARBA" id="ARBA00022801"/>
    </source>
</evidence>
<dbReference type="GO" id="GO:0003676">
    <property type="term" value="F:nucleic acid binding"/>
    <property type="evidence" value="ECO:0007669"/>
    <property type="project" value="InterPro"/>
</dbReference>
<reference evidence="9 10" key="1">
    <citation type="submission" date="2017-09" db="EMBL/GenBank/DDBJ databases">
        <title>Depth-based differentiation of microbial function through sediment-hosted aquifers and enrichment of novel symbionts in the deep terrestrial subsurface.</title>
        <authorList>
            <person name="Probst A.J."/>
            <person name="Ladd B."/>
            <person name="Jarett J.K."/>
            <person name="Geller-Mcgrath D.E."/>
            <person name="Sieber C.M."/>
            <person name="Emerson J.B."/>
            <person name="Anantharaman K."/>
            <person name="Thomas B.C."/>
            <person name="Malmstrom R."/>
            <person name="Stieglmeier M."/>
            <person name="Klingl A."/>
            <person name="Woyke T."/>
            <person name="Ryan C.M."/>
            <person name="Banfield J.F."/>
        </authorList>
    </citation>
    <scope>NUCLEOTIDE SEQUENCE [LARGE SCALE GENOMIC DNA]</scope>
    <source>
        <strain evidence="9">CG07_land_8_20_14_0_80_42_15</strain>
    </source>
</reference>
<dbReference type="Pfam" id="PF02601">
    <property type="entry name" value="Exonuc_VII_L"/>
    <property type="match status" value="1"/>
</dbReference>
<dbReference type="InterPro" id="IPR025824">
    <property type="entry name" value="OB-fold_nuc-bd_dom"/>
</dbReference>
<keyword evidence="3 5" id="KW-0378">Hydrolase</keyword>
<dbReference type="InterPro" id="IPR020579">
    <property type="entry name" value="Exonuc_VII_lsu_C"/>
</dbReference>
<evidence type="ECO:0000256" key="5">
    <source>
        <dbReference type="HAMAP-Rule" id="MF_00378"/>
    </source>
</evidence>
<dbReference type="NCBIfam" id="TIGR00237">
    <property type="entry name" value="xseA"/>
    <property type="match status" value="1"/>
</dbReference>
<evidence type="ECO:0000259" key="8">
    <source>
        <dbReference type="Pfam" id="PF13742"/>
    </source>
</evidence>
<keyword evidence="1 5" id="KW-0963">Cytoplasm</keyword>